<name>A0AAV2VWC0_9VIBR</name>
<accession>A0AAV2VWC0</accession>
<proteinExistence type="predicted"/>
<dbReference type="GO" id="GO:0016706">
    <property type="term" value="F:2-oxoglutarate-dependent dioxygenase activity"/>
    <property type="evidence" value="ECO:0007669"/>
    <property type="project" value="UniProtKB-ARBA"/>
</dbReference>
<sequence>MLDIQREQCVENISFILLNQLLAQTDASFQGLVKLKQQIRDYVANDGQIKLLLPAFPCKTNNLDKVLGHKPDMGEYLVLRKFVKAIRDIQAVYKPGVTFYIFSDYHTFSDYISVDLEHHYEYSDELRKMVESMNCSDYLKIVNFEHFEAFDGLTDDQYFRGLKDKFGDPSYEQNFAELKLRNNKMNNTYLGLKKFMNQDQKHVLSKYSYKSRRQRLAEIAKGMMVQGKALDSFLQAHFGDCIRLSIHEHPMVGKKYSLFLFEEKQFKTPWHSTMMFDSTTGKFVVDSREKHLNSRGVVIPVMHQDRAWCYLKLTARTEEMAHQFKQLSATLYHEKSGLVLENNTADLPVSSLNQKELRHLMKEFGTVTLRGFDEFSEPTEMENWYCERGSAIPWQFGQVQIMASQHTDQAALPLHWNLMCPPSYMGVNQDKYCYEDYTPDEFILYCRCHSNQQYDGVSAIISVDAALAAISVHGLEREALRNTSLRYSPQIQHPEPESMVYPLITQCPWSKQDVVRWAQSEGEHAQSEILFSINAEIVASPTYDQVTPLENRMNQICGDERLQTRHQIQEGDLLLVNNHSTLMGAEPFIGKRELWRMQLQPKSVNSPWQPHNMAEFNRAS</sequence>
<evidence type="ECO:0000313" key="4">
    <source>
        <dbReference type="Proteomes" id="UP000018211"/>
    </source>
</evidence>
<reference evidence="3 4" key="1">
    <citation type="journal article" date="2013" name="ISME J.">
        <title>Comparative genomics of pathogenic lineages of Vibrio nigripulchritudo identifies virulence-associated traits.</title>
        <authorList>
            <person name="Goudenege D."/>
            <person name="Labreuche Y."/>
            <person name="Krin E."/>
            <person name="Ansquer D."/>
            <person name="Mangenot S."/>
            <person name="Calteau A."/>
            <person name="Medigue C."/>
            <person name="Mazel D."/>
            <person name="Polz M.F."/>
            <person name="Le Roux F."/>
        </authorList>
    </citation>
    <scope>NUCLEOTIDE SEQUENCE [LARGE SCALE GENOMIC DNA]</scope>
    <source>
        <strain evidence="3 4">SOn1</strain>
    </source>
</reference>
<evidence type="ECO:0000313" key="3">
    <source>
        <dbReference type="EMBL" id="CCO48663.1"/>
    </source>
</evidence>
<dbReference type="PANTHER" id="PTHR37285:SF5">
    <property type="entry name" value="SPORE WALL MATURATION PROTEIN DIT1"/>
    <property type="match status" value="1"/>
</dbReference>
<protein>
    <submittedName>
        <fullName evidence="3">Pyoverdine biosynthesis protein PvcA</fullName>
    </submittedName>
</protein>
<feature type="domain" description="TauD/TfdA-like" evidence="2">
    <location>
        <begin position="349"/>
        <end position="597"/>
    </location>
</feature>
<dbReference type="Pfam" id="PF02668">
    <property type="entry name" value="TauD"/>
    <property type="match status" value="1"/>
</dbReference>
<dbReference type="Gene3D" id="3.60.130.10">
    <property type="entry name" value="Clavaminate synthase-like"/>
    <property type="match status" value="1"/>
</dbReference>
<dbReference type="InterPro" id="IPR042098">
    <property type="entry name" value="TauD-like_sf"/>
</dbReference>
<keyword evidence="1" id="KW-0560">Oxidoreductase</keyword>
<dbReference type="InterPro" id="IPR003819">
    <property type="entry name" value="TauD/TfdA-like"/>
</dbReference>
<gene>
    <name evidence="3" type="ORF">VIBNISOn1_590004</name>
</gene>
<dbReference type="SUPFAM" id="SSF51197">
    <property type="entry name" value="Clavaminate synthase-like"/>
    <property type="match status" value="1"/>
</dbReference>
<evidence type="ECO:0000259" key="2">
    <source>
        <dbReference type="Pfam" id="PF02668"/>
    </source>
</evidence>
<dbReference type="EMBL" id="CAOF01000152">
    <property type="protein sequence ID" value="CCO48663.1"/>
    <property type="molecule type" value="Genomic_DNA"/>
</dbReference>
<dbReference type="InterPro" id="IPR007817">
    <property type="entry name" value="Isocyanide_synthase_DIT1"/>
</dbReference>
<dbReference type="Proteomes" id="UP000018211">
    <property type="component" value="Unassembled WGS sequence"/>
</dbReference>
<dbReference type="Pfam" id="PF05141">
    <property type="entry name" value="DIT1_PvcA"/>
    <property type="match status" value="1"/>
</dbReference>
<dbReference type="AlphaFoldDB" id="A0AAV2VWC0"/>
<comment type="caution">
    <text evidence="3">The sequence shown here is derived from an EMBL/GenBank/DDBJ whole genome shotgun (WGS) entry which is preliminary data.</text>
</comment>
<evidence type="ECO:0000256" key="1">
    <source>
        <dbReference type="ARBA" id="ARBA00023002"/>
    </source>
</evidence>
<organism evidence="3 4">
    <name type="scientific">Vibrio nigripulchritudo SOn1</name>
    <dbReference type="NCBI Taxonomy" id="1238450"/>
    <lineage>
        <taxon>Bacteria</taxon>
        <taxon>Pseudomonadati</taxon>
        <taxon>Pseudomonadota</taxon>
        <taxon>Gammaproteobacteria</taxon>
        <taxon>Vibrionales</taxon>
        <taxon>Vibrionaceae</taxon>
        <taxon>Vibrio</taxon>
    </lineage>
</organism>
<dbReference type="PANTHER" id="PTHR37285">
    <property type="entry name" value="SPORE WALL MATURATION PROTEIN DIT1"/>
    <property type="match status" value="1"/>
</dbReference>
<dbReference type="RefSeq" id="WP_022613086.1">
    <property type="nucleotide sequence ID" value="NZ_LK391965.1"/>
</dbReference>